<protein>
    <submittedName>
        <fullName evidence="1">Uncharacterized protein</fullName>
    </submittedName>
</protein>
<dbReference type="PATRIC" id="fig|178901.15.peg.593"/>
<comment type="caution">
    <text evidence="1">The sequence shown here is derived from an EMBL/GenBank/DDBJ whole genome shotgun (WGS) entry which is preliminary data.</text>
</comment>
<accession>A0A149V4B0</accession>
<name>A0A149V4B0_9PROT</name>
<gene>
    <name evidence="1" type="ORF">AD953_09055</name>
</gene>
<sequence>MGRFLENFSTENCPFVIFPIQEDYFPVYRNNTSSVGKIKSNEIRFQVITAYTLSAAMIDSVRMNNALVEKIDQSKTQGEKAQAINEAKIYWEQLRMEHCNLREAVNLAHKGLDIEIKSLPV</sequence>
<evidence type="ECO:0000313" key="2">
    <source>
        <dbReference type="Proteomes" id="UP000075538"/>
    </source>
</evidence>
<evidence type="ECO:0000313" key="1">
    <source>
        <dbReference type="EMBL" id="KXV75067.1"/>
    </source>
</evidence>
<dbReference type="AlphaFoldDB" id="A0A149V4B0"/>
<dbReference type="EMBL" id="LHZZ01000562">
    <property type="protein sequence ID" value="KXV75067.1"/>
    <property type="molecule type" value="Genomic_DNA"/>
</dbReference>
<reference evidence="1 2" key="1">
    <citation type="submission" date="2015-06" db="EMBL/GenBank/DDBJ databases">
        <title>Improved classification and identification of acetic acid bacteria using matrix-assisted laser desorption/ionization time-of-flight mass spectrometry; Gluconobacter nephelii and Gluconobacter uchimurae are later heterotypic synonyms of Gluconobacter japonicus and Gluconobacter oxydans, respectively.</title>
        <authorList>
            <person name="Li L."/>
            <person name="Cleenwerck I."/>
            <person name="De Vuyst L."/>
            <person name="Vandamme P."/>
        </authorList>
    </citation>
    <scope>NUCLEOTIDE SEQUENCE [LARGE SCALE GENOMIC DNA]</scope>
    <source>
        <strain evidence="1 2">LMG 1604</strain>
    </source>
</reference>
<dbReference type="Proteomes" id="UP000075538">
    <property type="component" value="Unassembled WGS sequence"/>
</dbReference>
<organism evidence="1 2">
    <name type="scientific">Acetobacter malorum</name>
    <dbReference type="NCBI Taxonomy" id="178901"/>
    <lineage>
        <taxon>Bacteria</taxon>
        <taxon>Pseudomonadati</taxon>
        <taxon>Pseudomonadota</taxon>
        <taxon>Alphaproteobacteria</taxon>
        <taxon>Acetobacterales</taxon>
        <taxon>Acetobacteraceae</taxon>
        <taxon>Acetobacter</taxon>
    </lineage>
</organism>
<proteinExistence type="predicted"/>